<dbReference type="PANTHER" id="PTHR12681">
    <property type="entry name" value="ZINC FINGER-CONTAINING PROTEIN P48ZNF"/>
    <property type="match status" value="1"/>
</dbReference>
<feature type="region of interest" description="Disordered" evidence="5">
    <location>
        <begin position="372"/>
        <end position="401"/>
    </location>
</feature>
<dbReference type="HOGENOM" id="CLU_042870_1_0_1"/>
<evidence type="ECO:0000259" key="6">
    <source>
        <dbReference type="PROSITE" id="PS50103"/>
    </source>
</evidence>
<dbReference type="Pfam" id="PF16543">
    <property type="entry name" value="DFRP_C"/>
    <property type="match status" value="1"/>
</dbReference>
<feature type="zinc finger region" description="C3H1-type" evidence="4">
    <location>
        <begin position="143"/>
        <end position="170"/>
    </location>
</feature>
<organism evidence="7 8">
    <name type="scientific">Saccharomyces cerevisiae (strain YJM789)</name>
    <name type="common">Baker's yeast</name>
    <dbReference type="NCBI Taxonomy" id="307796"/>
    <lineage>
        <taxon>Eukaryota</taxon>
        <taxon>Fungi</taxon>
        <taxon>Dikarya</taxon>
        <taxon>Ascomycota</taxon>
        <taxon>Saccharomycotina</taxon>
        <taxon>Saccharomycetes</taxon>
        <taxon>Saccharomycetales</taxon>
        <taxon>Saccharomycetaceae</taxon>
        <taxon>Saccharomyces</taxon>
    </lineage>
</organism>
<feature type="zinc finger region" description="C3H1-type" evidence="4">
    <location>
        <begin position="214"/>
        <end position="252"/>
    </location>
</feature>
<dbReference type="GO" id="GO:0005829">
    <property type="term" value="C:cytosol"/>
    <property type="evidence" value="ECO:0007669"/>
    <property type="project" value="TreeGrafter"/>
</dbReference>
<evidence type="ECO:0000313" key="7">
    <source>
        <dbReference type="EMBL" id="EDN63956.1"/>
    </source>
</evidence>
<dbReference type="Gene3D" id="6.20.400.10">
    <property type="match status" value="1"/>
</dbReference>
<dbReference type="GO" id="GO:0003729">
    <property type="term" value="F:mRNA binding"/>
    <property type="evidence" value="ECO:0007669"/>
    <property type="project" value="TreeGrafter"/>
</dbReference>
<evidence type="ECO:0000256" key="4">
    <source>
        <dbReference type="PROSITE-ProRule" id="PRU00723"/>
    </source>
</evidence>
<comment type="caution">
    <text evidence="7">The sequence shown here is derived from an EMBL/GenBank/DDBJ whole genome shotgun (WGS) entry which is preliminary data.</text>
</comment>
<dbReference type="InterPro" id="IPR000571">
    <property type="entry name" value="Znf_CCCH"/>
</dbReference>
<dbReference type="Gene3D" id="4.10.1000.10">
    <property type="entry name" value="Zinc finger, CCCH-type"/>
    <property type="match status" value="1"/>
</dbReference>
<keyword evidence="2 4" id="KW-0863">Zinc-finger</keyword>
<evidence type="ECO:0000256" key="5">
    <source>
        <dbReference type="SAM" id="MobiDB-lite"/>
    </source>
</evidence>
<accession>A6ZNU1</accession>
<evidence type="ECO:0000313" key="8">
    <source>
        <dbReference type="Proteomes" id="UP000007060"/>
    </source>
</evidence>
<dbReference type="GO" id="GO:0008270">
    <property type="term" value="F:zinc ion binding"/>
    <property type="evidence" value="ECO:0007669"/>
    <property type="project" value="UniProtKB-KW"/>
</dbReference>
<dbReference type="Proteomes" id="UP000007060">
    <property type="component" value="Unassembled WGS sequence"/>
</dbReference>
<feature type="domain" description="C3H1-type" evidence="6">
    <location>
        <begin position="214"/>
        <end position="252"/>
    </location>
</feature>
<dbReference type="GO" id="GO:0002181">
    <property type="term" value="P:cytoplasmic translation"/>
    <property type="evidence" value="ECO:0007669"/>
    <property type="project" value="TreeGrafter"/>
</dbReference>
<sequence>MIMKKFLFPSDELVKIDNISFFDQCVLLFLESKGSHSSSKPLGFTHIKSQESYISKMPPKKGKQAQAAGKKKDNVDKTFGMKNKNRSTKVQKYIKQVQSQSDPKKEEMRLKKLEEKKRREAEEAERRALFNPVADQRVRAGVDPKSMVCALFKLGNCNKGAKCKFSHDLNVGRRMEKKDLYQDTRSEKENDTMDNWDEEKLRKVILSKHGNPKTTTDKVCKYFIEAVENGKYGWFWICPNGGDKCMYRHSLPEGFVLKTNEQKRLERESLEKQPKITLEEFIETERGKLDKSKLTPITIANFAQWKKDHVIAKINAEKKLSSKRKPTGREIILKMSAENKSFETDNADMPDDVTQGSAWDLTEFTDALKKADHQDDGGIKDYGDGSNPTFDIKKANSATLA</sequence>
<feature type="region of interest" description="Disordered" evidence="5">
    <location>
        <begin position="57"/>
        <end position="109"/>
    </location>
</feature>
<dbReference type="PANTHER" id="PTHR12681:SF0">
    <property type="entry name" value="ZINC FINGER CCCH DOMAIN-CONTAINING PROTEIN 15"/>
    <property type="match status" value="1"/>
</dbReference>
<protein>
    <submittedName>
        <fullName evidence="7">Translation machinery associated protein</fullName>
    </submittedName>
</protein>
<feature type="domain" description="C3H1-type" evidence="6">
    <location>
        <begin position="143"/>
        <end position="170"/>
    </location>
</feature>
<dbReference type="OrthoDB" id="278280at2759"/>
<keyword evidence="1 4" id="KW-0479">Metal-binding</keyword>
<keyword evidence="3 4" id="KW-0862">Zinc</keyword>
<reference evidence="7 8" key="1">
    <citation type="journal article" date="2007" name="Proc. Natl. Acad. Sci. U.S.A.">
        <title>Genome sequencing and comparative analysis of Saccharomyces cerevisiae strain YJM789.</title>
        <authorList>
            <person name="Wei W."/>
            <person name="McCusker J.H."/>
            <person name="Hyman R.W."/>
            <person name="Jones T."/>
            <person name="Ning Y."/>
            <person name="Cao Z."/>
            <person name="Gu Z."/>
            <person name="Bruno D."/>
            <person name="Miranda M."/>
            <person name="Nguyen M."/>
            <person name="Wilhelmy J."/>
            <person name="Komp C."/>
            <person name="Tamse R."/>
            <person name="Wang X."/>
            <person name="Jia P."/>
            <person name="Luedi P."/>
            <person name="Oefner P.J."/>
            <person name="David L."/>
            <person name="Dietrich F.S."/>
            <person name="Li Y."/>
            <person name="Davis R.W."/>
            <person name="Steinmetz L.M."/>
        </authorList>
    </citation>
    <scope>NUCLEOTIDE SEQUENCE [LARGE SCALE GENOMIC DNA]</scope>
    <source>
        <strain evidence="7 8">YJM789</strain>
    </source>
</reference>
<name>A6ZNU1_YEAS7</name>
<dbReference type="InterPro" id="IPR036855">
    <property type="entry name" value="Znf_CCCH_sf"/>
</dbReference>
<dbReference type="AlphaFoldDB" id="A6ZNU1"/>
<evidence type="ECO:0000256" key="3">
    <source>
        <dbReference type="ARBA" id="ARBA00022833"/>
    </source>
</evidence>
<dbReference type="SUPFAM" id="SSF90229">
    <property type="entry name" value="CCCH zinc finger"/>
    <property type="match status" value="1"/>
</dbReference>
<dbReference type="PROSITE" id="PS50103">
    <property type="entry name" value="ZF_C3H1"/>
    <property type="match status" value="2"/>
</dbReference>
<dbReference type="SMART" id="SM00356">
    <property type="entry name" value="ZnF_C3H1"/>
    <property type="match status" value="2"/>
</dbReference>
<dbReference type="EMBL" id="AAFW02000030">
    <property type="protein sequence ID" value="EDN63956.1"/>
    <property type="molecule type" value="Genomic_DNA"/>
</dbReference>
<gene>
    <name evidence="7" type="ORF">SCY_5159</name>
</gene>
<evidence type="ECO:0000256" key="1">
    <source>
        <dbReference type="ARBA" id="ARBA00022723"/>
    </source>
</evidence>
<evidence type="ECO:0000256" key="2">
    <source>
        <dbReference type="ARBA" id="ARBA00022771"/>
    </source>
</evidence>
<proteinExistence type="predicted"/>
<dbReference type="InterPro" id="IPR032378">
    <property type="entry name" value="ZC3H15/TMA46_C"/>
</dbReference>
<feature type="compositionally biased region" description="Basic and acidic residues" evidence="5">
    <location>
        <begin position="372"/>
        <end position="383"/>
    </location>
</feature>